<name>A0A160FJ72_9BURK</name>
<dbReference type="AlphaFoldDB" id="A0A160FJ72"/>
<dbReference type="RefSeq" id="WP_063495759.1">
    <property type="nucleotide sequence ID" value="NZ_CP014578.1"/>
</dbReference>
<feature type="compositionally biased region" description="Polar residues" evidence="1">
    <location>
        <begin position="43"/>
        <end position="52"/>
    </location>
</feature>
<evidence type="ECO:0000313" key="3">
    <source>
        <dbReference type="Proteomes" id="UP000076852"/>
    </source>
</evidence>
<accession>A0A160FJ72</accession>
<dbReference type="KEGG" id="buz:AYM40_08075"/>
<keyword evidence="3" id="KW-1185">Reference proteome</keyword>
<protein>
    <submittedName>
        <fullName evidence="2">Uncharacterized protein</fullName>
    </submittedName>
</protein>
<proteinExistence type="predicted"/>
<feature type="region of interest" description="Disordered" evidence="1">
    <location>
        <begin position="1"/>
        <end position="79"/>
    </location>
</feature>
<evidence type="ECO:0000313" key="2">
    <source>
        <dbReference type="EMBL" id="ANB72322.1"/>
    </source>
</evidence>
<dbReference type="OrthoDB" id="9097480at2"/>
<reference evidence="2 3" key="1">
    <citation type="journal article" date="2016" name="Gene">
        <title>PacBio SMRT assembly of a complex multi-replicon genome reveals chlorocatechol degradative operon in a region of genome plasticity.</title>
        <authorList>
            <person name="Ricker N."/>
            <person name="Shen S.Y."/>
            <person name="Goordial J."/>
            <person name="Jin S."/>
            <person name="Fulthorpe R.R."/>
        </authorList>
    </citation>
    <scope>NUCLEOTIDE SEQUENCE [LARGE SCALE GENOMIC DNA]</scope>
    <source>
        <strain evidence="2 3">OLGA172</strain>
    </source>
</reference>
<feature type="compositionally biased region" description="Polar residues" evidence="1">
    <location>
        <begin position="1"/>
        <end position="17"/>
    </location>
</feature>
<evidence type="ECO:0000256" key="1">
    <source>
        <dbReference type="SAM" id="MobiDB-lite"/>
    </source>
</evidence>
<sequence>MEFNTHYTSTSAQTMPSDTFADISPPADARPVQPKIFPESDVIHQSATTPHDQSVRPPPNTNAPPQHGVGKNAASADQTLSREKRGAALGACAKSEFRECRGGEALKDGASSYLAFDQFDKKETRGEEGRGTCDGIVHETMRRIDRSAAGATTDLPSAVTYIRSEINGGGTAAQSTLDRIQAFQDRPESLGLNNYHRSTTRQWNPQGGATQEERTDGVIHNMGTSPGMPPGGIAYIGVRVQRPGEAPQSHGHALLVQRLPSDAHGDASRYAIFDPNNGVFTYPDWQHTEAALRNYMHTAFNEDGYNAAPDLLRLYVPNPGHGDPPYTSHSRHGTDDEMGEPPEVGQRPHLGHDEL</sequence>
<organism evidence="2 3">
    <name type="scientific">Paraburkholderia phytofirmans OLGA172</name>
    <dbReference type="NCBI Taxonomy" id="1417228"/>
    <lineage>
        <taxon>Bacteria</taxon>
        <taxon>Pseudomonadati</taxon>
        <taxon>Pseudomonadota</taxon>
        <taxon>Betaproteobacteria</taxon>
        <taxon>Burkholderiales</taxon>
        <taxon>Burkholderiaceae</taxon>
        <taxon>Paraburkholderia</taxon>
    </lineage>
</organism>
<feature type="region of interest" description="Disordered" evidence="1">
    <location>
        <begin position="316"/>
        <end position="355"/>
    </location>
</feature>
<gene>
    <name evidence="2" type="ORF">AYM40_08075</name>
</gene>
<dbReference type="Proteomes" id="UP000076852">
    <property type="component" value="Chromosome 1"/>
</dbReference>
<dbReference type="EMBL" id="CP014578">
    <property type="protein sequence ID" value="ANB72322.1"/>
    <property type="molecule type" value="Genomic_DNA"/>
</dbReference>